<dbReference type="InterPro" id="IPR005151">
    <property type="entry name" value="Tail-specific_protease"/>
</dbReference>
<sequence>MKTSYSLAGILILATLLYSCKKDKNSDLPTPPAEGTREQLTTDSLFLYAKEVYLWYDALPDFATFNPRRFANGSGSLSNYQQELYAITQYKINPNTSEPYEYSGTNGHPKYSYMIEGSSTGGTGGTMGAVTLADKGDDYGLALTAISSSAVYIRYVNPASPAANAGLQRGDRVLSINGTTINSGSSAFIESAFAQPNLTMSVSRNGATSNVSMQKVAYTTNPVFKSTVLIAGGTQKVGYIAYSRFSVASSSKPALDAVFADFAQQGVTALVVDLRYNGGGYTKTAEELVNQIAPSSLNNQVMYVEYFNDLLQGGKAPILKQQLYLNSEGKPVQVNGHWATYADLNYTVSGNTYKFSNTGVLEGIKQVVFIVSGNTASASELVINSLKAWLPVKLVGSQTYGKPVGFFGIKIDKYTVYLSSFSMQNGKGEGDYFHGMTPDFQAPDDVTHDFGHPLESCLAVALDYITGHPSGRVGAEQVQPQVNMGPIPFTGMIEDRLKLK</sequence>
<dbReference type="GO" id="GO:0030288">
    <property type="term" value="C:outer membrane-bounded periplasmic space"/>
    <property type="evidence" value="ECO:0007669"/>
    <property type="project" value="TreeGrafter"/>
</dbReference>
<dbReference type="AlphaFoldDB" id="A0A7K1U631"/>
<dbReference type="GO" id="GO:0006508">
    <property type="term" value="P:proteolysis"/>
    <property type="evidence" value="ECO:0007669"/>
    <property type="project" value="InterPro"/>
</dbReference>
<gene>
    <name evidence="2" type="ORF">GO493_16235</name>
</gene>
<dbReference type="Gene3D" id="3.30.750.170">
    <property type="match status" value="1"/>
</dbReference>
<dbReference type="Pfam" id="PF03572">
    <property type="entry name" value="Peptidase_S41"/>
    <property type="match status" value="1"/>
</dbReference>
<dbReference type="Gene3D" id="2.30.42.10">
    <property type="match status" value="1"/>
</dbReference>
<dbReference type="GO" id="GO:0007165">
    <property type="term" value="P:signal transduction"/>
    <property type="evidence" value="ECO:0007669"/>
    <property type="project" value="TreeGrafter"/>
</dbReference>
<dbReference type="SUPFAM" id="SSF50156">
    <property type="entry name" value="PDZ domain-like"/>
    <property type="match status" value="1"/>
</dbReference>
<dbReference type="GO" id="GO:0008236">
    <property type="term" value="F:serine-type peptidase activity"/>
    <property type="evidence" value="ECO:0007669"/>
    <property type="project" value="InterPro"/>
</dbReference>
<dbReference type="EMBL" id="WRXN01000006">
    <property type="protein sequence ID" value="MVT09821.1"/>
    <property type="molecule type" value="Genomic_DNA"/>
</dbReference>
<dbReference type="PANTHER" id="PTHR32060:SF30">
    <property type="entry name" value="CARBOXY-TERMINAL PROCESSING PROTEASE CTPA"/>
    <property type="match status" value="1"/>
</dbReference>
<dbReference type="PROSITE" id="PS50106">
    <property type="entry name" value="PDZ"/>
    <property type="match status" value="1"/>
</dbReference>
<evidence type="ECO:0000313" key="2">
    <source>
        <dbReference type="EMBL" id="MVT09821.1"/>
    </source>
</evidence>
<dbReference type="PROSITE" id="PS51257">
    <property type="entry name" value="PROKAR_LIPOPROTEIN"/>
    <property type="match status" value="1"/>
</dbReference>
<protein>
    <submittedName>
        <fullName evidence="2">PDZ domain-containing protein</fullName>
    </submittedName>
</protein>
<dbReference type="SMART" id="SM00228">
    <property type="entry name" value="PDZ"/>
    <property type="match status" value="1"/>
</dbReference>
<dbReference type="InterPro" id="IPR041489">
    <property type="entry name" value="PDZ_6"/>
</dbReference>
<name>A0A7K1U631_9BACT</name>
<dbReference type="InterPro" id="IPR001478">
    <property type="entry name" value="PDZ"/>
</dbReference>
<dbReference type="Pfam" id="PF17820">
    <property type="entry name" value="PDZ_6"/>
    <property type="match status" value="1"/>
</dbReference>
<dbReference type="InterPro" id="IPR036034">
    <property type="entry name" value="PDZ_sf"/>
</dbReference>
<reference evidence="2 3" key="1">
    <citation type="submission" date="2019-12" db="EMBL/GenBank/DDBJ databases">
        <title>Chitinophaga sp. strain ysch24 (GDMCC 1.1355), whole genome shotgun sequence.</title>
        <authorList>
            <person name="Zhang X."/>
        </authorList>
    </citation>
    <scope>NUCLEOTIDE SEQUENCE [LARGE SCALE GENOMIC DNA]</scope>
    <source>
        <strain evidence="3">ysch24</strain>
    </source>
</reference>
<evidence type="ECO:0000259" key="1">
    <source>
        <dbReference type="PROSITE" id="PS50106"/>
    </source>
</evidence>
<dbReference type="Gene3D" id="3.90.226.10">
    <property type="entry name" value="2-enoyl-CoA Hydratase, Chain A, domain 1"/>
    <property type="match status" value="1"/>
</dbReference>
<dbReference type="PANTHER" id="PTHR32060">
    <property type="entry name" value="TAIL-SPECIFIC PROTEASE"/>
    <property type="match status" value="1"/>
</dbReference>
<accession>A0A7K1U631</accession>
<dbReference type="Proteomes" id="UP000461730">
    <property type="component" value="Unassembled WGS sequence"/>
</dbReference>
<evidence type="ECO:0000313" key="3">
    <source>
        <dbReference type="Proteomes" id="UP000461730"/>
    </source>
</evidence>
<dbReference type="RefSeq" id="WP_157307258.1">
    <property type="nucleotide sequence ID" value="NZ_WRXN01000006.1"/>
</dbReference>
<keyword evidence="3" id="KW-1185">Reference proteome</keyword>
<feature type="domain" description="PDZ" evidence="1">
    <location>
        <begin position="129"/>
        <end position="183"/>
    </location>
</feature>
<proteinExistence type="predicted"/>
<dbReference type="InterPro" id="IPR029045">
    <property type="entry name" value="ClpP/crotonase-like_dom_sf"/>
</dbReference>
<dbReference type="GO" id="GO:0004175">
    <property type="term" value="F:endopeptidase activity"/>
    <property type="evidence" value="ECO:0007669"/>
    <property type="project" value="TreeGrafter"/>
</dbReference>
<comment type="caution">
    <text evidence="2">The sequence shown here is derived from an EMBL/GenBank/DDBJ whole genome shotgun (WGS) entry which is preliminary data.</text>
</comment>
<organism evidence="2 3">
    <name type="scientific">Chitinophaga tropicalis</name>
    <dbReference type="NCBI Taxonomy" id="2683588"/>
    <lineage>
        <taxon>Bacteria</taxon>
        <taxon>Pseudomonadati</taxon>
        <taxon>Bacteroidota</taxon>
        <taxon>Chitinophagia</taxon>
        <taxon>Chitinophagales</taxon>
        <taxon>Chitinophagaceae</taxon>
        <taxon>Chitinophaga</taxon>
    </lineage>
</organism>
<dbReference type="SUPFAM" id="SSF52096">
    <property type="entry name" value="ClpP/crotonase"/>
    <property type="match status" value="1"/>
</dbReference>